<evidence type="ECO:0000313" key="3">
    <source>
        <dbReference type="Proteomes" id="UP000886752"/>
    </source>
</evidence>
<dbReference type="InterPro" id="IPR002686">
    <property type="entry name" value="Transposase_17"/>
</dbReference>
<dbReference type="EMBL" id="DXHV01000065">
    <property type="protein sequence ID" value="HIW00947.1"/>
    <property type="molecule type" value="Genomic_DNA"/>
</dbReference>
<dbReference type="GO" id="GO:0004803">
    <property type="term" value="F:transposase activity"/>
    <property type="evidence" value="ECO:0007669"/>
    <property type="project" value="InterPro"/>
</dbReference>
<reference evidence="2" key="1">
    <citation type="journal article" date="2021" name="PeerJ">
        <title>Extensive microbial diversity within the chicken gut microbiome revealed by metagenomics and culture.</title>
        <authorList>
            <person name="Gilroy R."/>
            <person name="Ravi A."/>
            <person name="Getino M."/>
            <person name="Pursley I."/>
            <person name="Horton D.L."/>
            <person name="Alikhan N.F."/>
            <person name="Baker D."/>
            <person name="Gharbi K."/>
            <person name="Hall N."/>
            <person name="Watson M."/>
            <person name="Adriaenssens E.M."/>
            <person name="Foster-Nyarko E."/>
            <person name="Jarju S."/>
            <person name="Secka A."/>
            <person name="Antonio M."/>
            <person name="Oren A."/>
            <person name="Chaudhuri R.R."/>
            <person name="La Ragione R."/>
            <person name="Hildebrand F."/>
            <person name="Pallen M.J."/>
        </authorList>
    </citation>
    <scope>NUCLEOTIDE SEQUENCE</scope>
    <source>
        <strain evidence="2">ChiHecec2B26-446</strain>
    </source>
</reference>
<feature type="non-terminal residue" evidence="2">
    <location>
        <position position="1"/>
    </location>
</feature>
<organism evidence="2 3">
    <name type="scientific">Candidatus Desulfovibrio intestinipullorum</name>
    <dbReference type="NCBI Taxonomy" id="2838536"/>
    <lineage>
        <taxon>Bacteria</taxon>
        <taxon>Pseudomonadati</taxon>
        <taxon>Thermodesulfobacteriota</taxon>
        <taxon>Desulfovibrionia</taxon>
        <taxon>Desulfovibrionales</taxon>
        <taxon>Desulfovibrionaceae</taxon>
        <taxon>Desulfovibrio</taxon>
    </lineage>
</organism>
<dbReference type="Pfam" id="PF01797">
    <property type="entry name" value="Y1_Tnp"/>
    <property type="match status" value="1"/>
</dbReference>
<gene>
    <name evidence="2" type="primary">tnpA</name>
    <name evidence="2" type="ORF">H9894_07145</name>
</gene>
<dbReference type="GO" id="GO:0006313">
    <property type="term" value="P:DNA transposition"/>
    <property type="evidence" value="ECO:0007669"/>
    <property type="project" value="InterPro"/>
</dbReference>
<dbReference type="InterPro" id="IPR036515">
    <property type="entry name" value="Transposase_17_sf"/>
</dbReference>
<feature type="domain" description="Transposase IS200-like" evidence="1">
    <location>
        <begin position="1"/>
        <end position="73"/>
    </location>
</feature>
<dbReference type="AlphaFoldDB" id="A0A9D1PYH9"/>
<dbReference type="Gene3D" id="3.30.70.1290">
    <property type="entry name" value="Transposase IS200-like"/>
    <property type="match status" value="1"/>
</dbReference>
<dbReference type="PANTHER" id="PTHR33360">
    <property type="entry name" value="TRANSPOSASE FOR INSERTION SEQUENCE ELEMENT IS200"/>
    <property type="match status" value="1"/>
</dbReference>
<dbReference type="SUPFAM" id="SSF143422">
    <property type="entry name" value="Transposase IS200-like"/>
    <property type="match status" value="1"/>
</dbReference>
<dbReference type="PANTHER" id="PTHR33360:SF2">
    <property type="entry name" value="TRANSPOSASE FOR INSERTION SEQUENCE ELEMENT IS200"/>
    <property type="match status" value="1"/>
</dbReference>
<comment type="caution">
    <text evidence="2">The sequence shown here is derived from an EMBL/GenBank/DDBJ whole genome shotgun (WGS) entry which is preliminary data.</text>
</comment>
<sequence>IQPDHVHMVISIPPKYSVSAVIGYIKGKSAIAIARDFGRRQKNFTGEHFWARGYFVSTVGMDEEAIKHYVENQTLEDIRLEKLKR</sequence>
<dbReference type="NCBIfam" id="NF033573">
    <property type="entry name" value="transpos_IS200"/>
    <property type="match status" value="1"/>
</dbReference>
<dbReference type="SMART" id="SM01321">
    <property type="entry name" value="Y1_Tnp"/>
    <property type="match status" value="1"/>
</dbReference>
<proteinExistence type="predicted"/>
<reference evidence="2" key="2">
    <citation type="submission" date="2021-04" db="EMBL/GenBank/DDBJ databases">
        <authorList>
            <person name="Gilroy R."/>
        </authorList>
    </citation>
    <scope>NUCLEOTIDE SEQUENCE</scope>
    <source>
        <strain evidence="2">ChiHecec2B26-446</strain>
    </source>
</reference>
<dbReference type="GO" id="GO:0003677">
    <property type="term" value="F:DNA binding"/>
    <property type="evidence" value="ECO:0007669"/>
    <property type="project" value="InterPro"/>
</dbReference>
<name>A0A9D1PYH9_9BACT</name>
<accession>A0A9D1PYH9</accession>
<evidence type="ECO:0000259" key="1">
    <source>
        <dbReference type="SMART" id="SM01321"/>
    </source>
</evidence>
<dbReference type="Proteomes" id="UP000886752">
    <property type="component" value="Unassembled WGS sequence"/>
</dbReference>
<protein>
    <submittedName>
        <fullName evidence="2">IS200/IS605 family transposase</fullName>
    </submittedName>
</protein>
<evidence type="ECO:0000313" key="2">
    <source>
        <dbReference type="EMBL" id="HIW00947.1"/>
    </source>
</evidence>